<dbReference type="Pfam" id="PF13170">
    <property type="entry name" value="DUF4003"/>
    <property type="match status" value="1"/>
</dbReference>
<organism evidence="1 2">
    <name type="scientific">Paraclostridium sordellii</name>
    <name type="common">Clostridium sordellii</name>
    <dbReference type="NCBI Taxonomy" id="1505"/>
    <lineage>
        <taxon>Bacteria</taxon>
        <taxon>Bacillati</taxon>
        <taxon>Bacillota</taxon>
        <taxon>Clostridia</taxon>
        <taxon>Peptostreptococcales</taxon>
        <taxon>Peptostreptococcaceae</taxon>
        <taxon>Paraclostridium</taxon>
    </lineage>
</organism>
<evidence type="ECO:0000313" key="2">
    <source>
        <dbReference type="Proteomes" id="UP000049127"/>
    </source>
</evidence>
<evidence type="ECO:0008006" key="3">
    <source>
        <dbReference type="Google" id="ProtNLM"/>
    </source>
</evidence>
<dbReference type="Proteomes" id="UP000049127">
    <property type="component" value="Unassembled WGS sequence"/>
</dbReference>
<proteinExistence type="predicted"/>
<dbReference type="EMBL" id="CEKZ01000003">
    <property type="protein sequence ID" value="CEQ03474.1"/>
    <property type="molecule type" value="Genomic_DNA"/>
</dbReference>
<dbReference type="InterPro" id="IPR025062">
    <property type="entry name" value="DUF4003"/>
</dbReference>
<protein>
    <recommendedName>
        <fullName evidence="3">DUF4003 domain-containing protein</fullName>
    </recommendedName>
</protein>
<dbReference type="AlphaFoldDB" id="A0A0C7G753"/>
<accession>A0A0C7G753</accession>
<dbReference type="RefSeq" id="WP_055341793.1">
    <property type="nucleotide sequence ID" value="NZ_CDNI01000003.1"/>
</dbReference>
<evidence type="ECO:0000313" key="1">
    <source>
        <dbReference type="EMBL" id="CEQ03474.1"/>
    </source>
</evidence>
<sequence>MQEYIIQNKLEQFIENYQQIKEVKGAWSMGMIQYSCALSLTIKNQYANKEKIEENLKVIKDNTGIFSNFRGYSMYYTAILLSTKFDAQNDFREILDIYKRLKDKSFWGDTYLPFVAIILYENKNKIDIDTCIDNMKYVYEFMKKHHPFLTSSDDYCRIALIAINSKDIDKDLDYIEKCYENLKSNGFYPSNNLQALSHIMCFDKNRNDESIDKIIKLKDLMAKENCKIDSYGYPLIGAISLLDCDEDTLVNQIKKVSDSLKEVKGFGNWSLGKNNRNMISSAIVASAYADYLKKESNVDTISNNIFLDIIIAIEIACMVATMAAVSASASASS</sequence>
<name>A0A0C7G753_PARSO</name>
<gene>
    <name evidence="1" type="ORF">R28058_12071</name>
</gene>
<reference evidence="1 2" key="1">
    <citation type="submission" date="2015-01" db="EMBL/GenBank/DDBJ databases">
        <authorList>
            <person name="Aslett A.Martin."/>
            <person name="De Silva Nishadi"/>
        </authorList>
    </citation>
    <scope>NUCLEOTIDE SEQUENCE [LARGE SCALE GENOMIC DNA]</scope>
    <source>
        <strain evidence="1 2">R28058</strain>
    </source>
</reference>